<name>D6Z903_SEGRD</name>
<proteinExistence type="predicted"/>
<evidence type="ECO:0000313" key="3">
    <source>
        <dbReference type="EMBL" id="ADG98433.1"/>
    </source>
</evidence>
<protein>
    <submittedName>
        <fullName evidence="3">Uncharacterized protein</fullName>
    </submittedName>
</protein>
<evidence type="ECO:0000256" key="2">
    <source>
        <dbReference type="SAM" id="Phobius"/>
    </source>
</evidence>
<gene>
    <name evidence="3" type="ordered locus">Srot_1976</name>
</gene>
<organism evidence="3 4">
    <name type="scientific">Segniliparus rotundus (strain ATCC BAA-972 / CDC 1076 / CIP 108378 / DSM 44985 / JCM 13578)</name>
    <dbReference type="NCBI Taxonomy" id="640132"/>
    <lineage>
        <taxon>Bacteria</taxon>
        <taxon>Bacillati</taxon>
        <taxon>Actinomycetota</taxon>
        <taxon>Actinomycetes</taxon>
        <taxon>Mycobacteriales</taxon>
        <taxon>Segniliparaceae</taxon>
        <taxon>Segniliparus</taxon>
    </lineage>
</organism>
<evidence type="ECO:0000256" key="1">
    <source>
        <dbReference type="SAM" id="MobiDB-lite"/>
    </source>
</evidence>
<feature type="transmembrane region" description="Helical" evidence="2">
    <location>
        <begin position="25"/>
        <end position="44"/>
    </location>
</feature>
<accession>D6Z903</accession>
<sequence length="72" mass="7788">MTSDFVIQLLAVGPPGPEQGKGSPWGVVVMLLLAIAVFVLGWSMQKHLKKIPKSFDTPDAQERADDEDAPRG</sequence>
<dbReference type="AlphaFoldDB" id="D6Z903"/>
<dbReference type="HOGENOM" id="CLU_166176_1_1_11"/>
<dbReference type="KEGG" id="srt:Srot_1976"/>
<keyword evidence="2" id="KW-0812">Transmembrane</keyword>
<keyword evidence="2" id="KW-0472">Membrane</keyword>
<dbReference type="RefSeq" id="WP_013138885.1">
    <property type="nucleotide sequence ID" value="NC_014168.1"/>
</dbReference>
<dbReference type="Proteomes" id="UP000002247">
    <property type="component" value="Chromosome"/>
</dbReference>
<dbReference type="OrthoDB" id="4775389at2"/>
<reference evidence="3 4" key="1">
    <citation type="journal article" date="2010" name="Stand. Genomic Sci.">
        <title>Complete genome sequence of Segniliparus rotundus type strain (CDC 1076).</title>
        <authorList>
            <person name="Sikorski J."/>
            <person name="Lapidus A."/>
            <person name="Copeland A."/>
            <person name="Misra M."/>
            <person name="Glavina Del Rio T."/>
            <person name="Nolan M."/>
            <person name="Lucas S."/>
            <person name="Chen F."/>
            <person name="Tice H."/>
            <person name="Cheng J.F."/>
            <person name="Jando M."/>
            <person name="Schneider S."/>
            <person name="Bruce D."/>
            <person name="Goodwin L."/>
            <person name="Pitluck S."/>
            <person name="Liolios K."/>
            <person name="Mikhailova N."/>
            <person name="Pati A."/>
            <person name="Ivanova N."/>
            <person name="Mavromatis K."/>
            <person name="Chen A."/>
            <person name="Palaniappan K."/>
            <person name="Chertkov O."/>
            <person name="Land M."/>
            <person name="Hauser L."/>
            <person name="Chang Y.J."/>
            <person name="Jeffries C.D."/>
            <person name="Brettin T."/>
            <person name="Detter J.C."/>
            <person name="Han C."/>
            <person name="Rohde M."/>
            <person name="Goker M."/>
            <person name="Bristow J."/>
            <person name="Eisen J.A."/>
            <person name="Markowitz V."/>
            <person name="Hugenholtz P."/>
            <person name="Kyrpides N.C."/>
            <person name="Klenk H.P."/>
        </authorList>
    </citation>
    <scope>NUCLEOTIDE SEQUENCE [LARGE SCALE GENOMIC DNA]</scope>
    <source>
        <strain evidence="4">ATCC BAA-972 / CDC 1076 / CIP 108378 / DSM 44985 / JCM 13578</strain>
    </source>
</reference>
<dbReference type="EMBL" id="CP001958">
    <property type="protein sequence ID" value="ADG98433.1"/>
    <property type="molecule type" value="Genomic_DNA"/>
</dbReference>
<evidence type="ECO:0000313" key="4">
    <source>
        <dbReference type="Proteomes" id="UP000002247"/>
    </source>
</evidence>
<dbReference type="STRING" id="640132.Srot_1976"/>
<keyword evidence="4" id="KW-1185">Reference proteome</keyword>
<feature type="region of interest" description="Disordered" evidence="1">
    <location>
        <begin position="51"/>
        <end position="72"/>
    </location>
</feature>
<keyword evidence="2" id="KW-1133">Transmembrane helix</keyword>